<keyword evidence="7 10" id="KW-0811">Translocation</keyword>
<evidence type="ECO:0000313" key="11">
    <source>
        <dbReference type="EMBL" id="OFW55953.1"/>
    </source>
</evidence>
<comment type="function">
    <text evidence="9 10">Involved in protein export. Participates in an early event of protein translocation.</text>
</comment>
<evidence type="ECO:0000256" key="6">
    <source>
        <dbReference type="ARBA" id="ARBA00022989"/>
    </source>
</evidence>
<dbReference type="STRING" id="1797197.A2Y75_04330"/>
<dbReference type="InterPro" id="IPR004692">
    <property type="entry name" value="SecG"/>
</dbReference>
<comment type="caution">
    <text evidence="11">The sequence shown here is derived from an EMBL/GenBank/DDBJ whole genome shotgun (WGS) entry which is preliminary data.</text>
</comment>
<keyword evidence="4 10" id="KW-0812">Transmembrane</keyword>
<sequence length="78" mass="8274">MDILKYIMMTLFFISSLSMIIFILLHSGKGGGLSSAFGGASLGGAAGTQIVQKNLDRITIASAVTFVISTVILIFIYK</sequence>
<evidence type="ECO:0000313" key="12">
    <source>
        <dbReference type="Proteomes" id="UP000177876"/>
    </source>
</evidence>
<dbReference type="GO" id="GO:0009306">
    <property type="term" value="P:protein secretion"/>
    <property type="evidence" value="ECO:0007669"/>
    <property type="project" value="UniProtKB-UniRule"/>
</dbReference>
<dbReference type="EMBL" id="MELK01000050">
    <property type="protein sequence ID" value="OFW55953.1"/>
    <property type="molecule type" value="Genomic_DNA"/>
</dbReference>
<gene>
    <name evidence="11" type="ORF">A2Y75_04330</name>
</gene>
<evidence type="ECO:0000256" key="1">
    <source>
        <dbReference type="ARBA" id="ARBA00004141"/>
    </source>
</evidence>
<keyword evidence="3 10" id="KW-0813">Transport</keyword>
<name>A0A1F2WGG8_9ACTN</name>
<comment type="subcellular location">
    <subcellularLocation>
        <location evidence="10">Cell membrane</location>
        <topology evidence="10">Multi-pass membrane protein</topology>
    </subcellularLocation>
    <subcellularLocation>
        <location evidence="1">Membrane</location>
        <topology evidence="1">Multi-pass membrane protein</topology>
    </subcellularLocation>
</comment>
<protein>
    <recommendedName>
        <fullName evidence="10">Protein-export membrane protein SecG</fullName>
    </recommendedName>
</protein>
<dbReference type="Proteomes" id="UP000177876">
    <property type="component" value="Unassembled WGS sequence"/>
</dbReference>
<evidence type="ECO:0000256" key="8">
    <source>
        <dbReference type="ARBA" id="ARBA00023136"/>
    </source>
</evidence>
<feature type="transmembrane region" description="Helical" evidence="10">
    <location>
        <begin position="58"/>
        <end position="77"/>
    </location>
</feature>
<keyword evidence="5 10" id="KW-0653">Protein transport</keyword>
<dbReference type="Pfam" id="PF03840">
    <property type="entry name" value="SecG"/>
    <property type="match status" value="1"/>
</dbReference>
<dbReference type="GO" id="GO:0005886">
    <property type="term" value="C:plasma membrane"/>
    <property type="evidence" value="ECO:0007669"/>
    <property type="project" value="UniProtKB-SubCell"/>
</dbReference>
<evidence type="ECO:0000256" key="3">
    <source>
        <dbReference type="ARBA" id="ARBA00022448"/>
    </source>
</evidence>
<dbReference type="PRINTS" id="PR01651">
    <property type="entry name" value="SECGEXPORT"/>
</dbReference>
<keyword evidence="6 10" id="KW-1133">Transmembrane helix</keyword>
<feature type="transmembrane region" description="Helical" evidence="10">
    <location>
        <begin position="6"/>
        <end position="25"/>
    </location>
</feature>
<evidence type="ECO:0000256" key="7">
    <source>
        <dbReference type="ARBA" id="ARBA00023010"/>
    </source>
</evidence>
<organism evidence="11 12">
    <name type="scientific">Candidatus Solincola sediminis</name>
    <dbReference type="NCBI Taxonomy" id="1797199"/>
    <lineage>
        <taxon>Bacteria</taxon>
        <taxon>Bacillati</taxon>
        <taxon>Actinomycetota</taxon>
        <taxon>Candidatus Geothermincolia</taxon>
        <taxon>Candidatus Geothermincolales</taxon>
        <taxon>Candidatus Geothermincolaceae</taxon>
        <taxon>Candidatus Solincola</taxon>
    </lineage>
</organism>
<proteinExistence type="inferred from homology"/>
<evidence type="ECO:0000256" key="10">
    <source>
        <dbReference type="RuleBase" id="RU365087"/>
    </source>
</evidence>
<evidence type="ECO:0000256" key="9">
    <source>
        <dbReference type="ARBA" id="ARBA00025182"/>
    </source>
</evidence>
<dbReference type="GO" id="GO:0015450">
    <property type="term" value="F:protein-transporting ATPase activity"/>
    <property type="evidence" value="ECO:0007669"/>
    <property type="project" value="UniProtKB-UniRule"/>
</dbReference>
<comment type="similarity">
    <text evidence="2 10">Belongs to the SecG family.</text>
</comment>
<reference evidence="11 12" key="1">
    <citation type="journal article" date="2016" name="Nat. Commun.">
        <title>Thousands of microbial genomes shed light on interconnected biogeochemical processes in an aquifer system.</title>
        <authorList>
            <person name="Anantharaman K."/>
            <person name="Brown C.T."/>
            <person name="Hug L.A."/>
            <person name="Sharon I."/>
            <person name="Castelle C.J."/>
            <person name="Probst A.J."/>
            <person name="Thomas B.C."/>
            <person name="Singh A."/>
            <person name="Wilkins M.J."/>
            <person name="Karaoz U."/>
            <person name="Brodie E.L."/>
            <person name="Williams K.H."/>
            <person name="Hubbard S.S."/>
            <person name="Banfield J.F."/>
        </authorList>
    </citation>
    <scope>NUCLEOTIDE SEQUENCE [LARGE SCALE GENOMIC DNA]</scope>
</reference>
<evidence type="ECO:0000256" key="5">
    <source>
        <dbReference type="ARBA" id="ARBA00022927"/>
    </source>
</evidence>
<evidence type="ECO:0000256" key="4">
    <source>
        <dbReference type="ARBA" id="ARBA00022692"/>
    </source>
</evidence>
<evidence type="ECO:0000256" key="2">
    <source>
        <dbReference type="ARBA" id="ARBA00008445"/>
    </source>
</evidence>
<keyword evidence="10" id="KW-1003">Cell membrane</keyword>
<accession>A0A1F2WGG8</accession>
<keyword evidence="8 10" id="KW-0472">Membrane</keyword>
<dbReference type="NCBIfam" id="TIGR00810">
    <property type="entry name" value="secG"/>
    <property type="match status" value="1"/>
</dbReference>
<dbReference type="AlphaFoldDB" id="A0A1F2WGG8"/>